<dbReference type="AlphaFoldDB" id="A0A917FS13"/>
<comment type="caution">
    <text evidence="2">The sequence shown here is derived from an EMBL/GenBank/DDBJ whole genome shotgun (WGS) entry which is preliminary data.</text>
</comment>
<evidence type="ECO:0000313" key="2">
    <source>
        <dbReference type="EMBL" id="GGG00708.1"/>
    </source>
</evidence>
<accession>A0A917FS13</accession>
<dbReference type="SUPFAM" id="SSF54909">
    <property type="entry name" value="Dimeric alpha+beta barrel"/>
    <property type="match status" value="1"/>
</dbReference>
<dbReference type="RefSeq" id="WP_189030053.1">
    <property type="nucleotide sequence ID" value="NZ_BMKR01000030.1"/>
</dbReference>
<dbReference type="EMBL" id="BMKR01000030">
    <property type="protein sequence ID" value="GGG00708.1"/>
    <property type="molecule type" value="Genomic_DNA"/>
</dbReference>
<sequence>MVTCFLKYVIDPAKMAHFEHYGKLWIDLVHELGGLHHGYLLPHEGPSNIAYATFSFPTLAAYETYRNEIPGNPKCQAALDYANEHQFIISYERNFFKPVFEGMETSARLFY</sequence>
<protein>
    <submittedName>
        <fullName evidence="2">NIPSNAP family containing protein</fullName>
    </submittedName>
</protein>
<reference evidence="2" key="2">
    <citation type="submission" date="2020-09" db="EMBL/GenBank/DDBJ databases">
        <authorList>
            <person name="Sun Q."/>
            <person name="Zhou Y."/>
        </authorList>
    </citation>
    <scope>NUCLEOTIDE SEQUENCE</scope>
    <source>
        <strain evidence="2">CGMCC 1.16134</strain>
    </source>
</reference>
<evidence type="ECO:0000313" key="3">
    <source>
        <dbReference type="Proteomes" id="UP000637643"/>
    </source>
</evidence>
<organism evidence="2 3">
    <name type="scientific">Paenibacillus albidus</name>
    <dbReference type="NCBI Taxonomy" id="2041023"/>
    <lineage>
        <taxon>Bacteria</taxon>
        <taxon>Bacillati</taxon>
        <taxon>Bacillota</taxon>
        <taxon>Bacilli</taxon>
        <taxon>Bacillales</taxon>
        <taxon>Paenibacillaceae</taxon>
        <taxon>Paenibacillus</taxon>
    </lineage>
</organism>
<evidence type="ECO:0000259" key="1">
    <source>
        <dbReference type="Pfam" id="PF07978"/>
    </source>
</evidence>
<dbReference type="InterPro" id="IPR011008">
    <property type="entry name" value="Dimeric_a/b-barrel"/>
</dbReference>
<gene>
    <name evidence="2" type="ORF">GCM10010912_51950</name>
</gene>
<reference evidence="2" key="1">
    <citation type="journal article" date="2014" name="Int. J. Syst. Evol. Microbiol.">
        <title>Complete genome sequence of Corynebacterium casei LMG S-19264T (=DSM 44701T), isolated from a smear-ripened cheese.</title>
        <authorList>
            <consortium name="US DOE Joint Genome Institute (JGI-PGF)"/>
            <person name="Walter F."/>
            <person name="Albersmeier A."/>
            <person name="Kalinowski J."/>
            <person name="Ruckert C."/>
        </authorList>
    </citation>
    <scope>NUCLEOTIDE SEQUENCE</scope>
    <source>
        <strain evidence="2">CGMCC 1.16134</strain>
    </source>
</reference>
<proteinExistence type="predicted"/>
<dbReference type="InterPro" id="IPR012577">
    <property type="entry name" value="NIPSNAP"/>
</dbReference>
<name>A0A917FS13_9BACL</name>
<dbReference type="Pfam" id="PF07978">
    <property type="entry name" value="NIPSNAP"/>
    <property type="match status" value="1"/>
</dbReference>
<keyword evidence="3" id="KW-1185">Reference proteome</keyword>
<dbReference type="Proteomes" id="UP000637643">
    <property type="component" value="Unassembled WGS sequence"/>
</dbReference>
<feature type="domain" description="NIPSNAP" evidence="1">
    <location>
        <begin position="7"/>
        <end position="99"/>
    </location>
</feature>